<comment type="caution">
    <text evidence="8">The sequence shown here is derived from an EMBL/GenBank/DDBJ whole genome shotgun (WGS) entry which is preliminary data.</text>
</comment>
<evidence type="ECO:0000313" key="9">
    <source>
        <dbReference type="Proteomes" id="UP001470230"/>
    </source>
</evidence>
<protein>
    <submittedName>
        <fullName evidence="8">Histone H4-like TAF Taf6, SAGA complex subunit</fullName>
    </submittedName>
</protein>
<dbReference type="PANTHER" id="PTHR10221">
    <property type="entry name" value="TRANSCRIPTION INITIATION FACTOR TFIID SUBUNIT 6"/>
    <property type="match status" value="1"/>
</dbReference>
<dbReference type="SMART" id="SM00803">
    <property type="entry name" value="TAF"/>
    <property type="match status" value="1"/>
</dbReference>
<dbReference type="CDD" id="cd22917">
    <property type="entry name" value="HFD_TAF6-like"/>
    <property type="match status" value="1"/>
</dbReference>
<feature type="compositionally biased region" description="Acidic residues" evidence="6">
    <location>
        <begin position="162"/>
        <end position="177"/>
    </location>
</feature>
<keyword evidence="4" id="KW-0804">Transcription</keyword>
<keyword evidence="3" id="KW-0805">Transcription regulation</keyword>
<gene>
    <name evidence="8" type="ORF">M9Y10_033420</name>
</gene>
<dbReference type="InterPro" id="IPR004823">
    <property type="entry name" value="TAF_TATA-bd_Histone-like_dom"/>
</dbReference>
<comment type="similarity">
    <text evidence="2">Belongs to the TAF6 family.</text>
</comment>
<evidence type="ECO:0000256" key="6">
    <source>
        <dbReference type="SAM" id="MobiDB-lite"/>
    </source>
</evidence>
<keyword evidence="9" id="KW-1185">Reference proteome</keyword>
<dbReference type="EMBL" id="JAPFFF010000005">
    <property type="protein sequence ID" value="KAK8888686.1"/>
    <property type="molecule type" value="Genomic_DNA"/>
</dbReference>
<accession>A0ABR2KC31</accession>
<dbReference type="Gene3D" id="1.25.40.770">
    <property type="entry name" value="TAF6, C-terminal HEAT repeat domain"/>
    <property type="match status" value="1"/>
</dbReference>
<dbReference type="PANTHER" id="PTHR10221:SF9">
    <property type="entry name" value="TRANSCRIPTION INITIATION FACTOR TFIID SUBUNIT 6"/>
    <property type="match status" value="1"/>
</dbReference>
<dbReference type="CDD" id="cd08050">
    <property type="entry name" value="TAF6C"/>
    <property type="match status" value="1"/>
</dbReference>
<keyword evidence="5" id="KW-0539">Nucleus</keyword>
<dbReference type="Gene3D" id="1.10.20.10">
    <property type="entry name" value="Histone, subunit A"/>
    <property type="match status" value="1"/>
</dbReference>
<dbReference type="Pfam" id="PF02969">
    <property type="entry name" value="TAF"/>
    <property type="match status" value="1"/>
</dbReference>
<dbReference type="InterPro" id="IPR009072">
    <property type="entry name" value="Histone-fold"/>
</dbReference>
<feature type="domain" description="TATA box binding protein associated factor (TAF) histone-like fold" evidence="7">
    <location>
        <begin position="5"/>
        <end position="66"/>
    </location>
</feature>
<dbReference type="Proteomes" id="UP001470230">
    <property type="component" value="Unassembled WGS sequence"/>
</dbReference>
<dbReference type="SUPFAM" id="SSF47113">
    <property type="entry name" value="Histone-fold"/>
    <property type="match status" value="1"/>
</dbReference>
<feature type="region of interest" description="Disordered" evidence="6">
    <location>
        <begin position="144"/>
        <end position="177"/>
    </location>
</feature>
<evidence type="ECO:0000256" key="1">
    <source>
        <dbReference type="ARBA" id="ARBA00004123"/>
    </source>
</evidence>
<sequence>MTEVSVLTTNEIAQSLGITKISHSANETISRETELIIMNVIDTAKLLMIYSKRNVLTANDINNSLKTFGLEKIYGYTSMKKEREMSTIHYSQYLDLKFIEDDQLQISDIASSKIHPYPLIPTFDCNWLIGDHFKFSLIKKNKRKKKKDKKKSKHMKNANNNEIEEEEEEEYENDNNDEFTETSIKNRFKSIEIPSKKLKLYFDTSIEGFFYGGNIFEMMLSRMSSDEGAGSLLSYYLDFIESILKSTKFNFQMIRRLIKLSKILIINSSFNLASCSDRMVSIAFTILLIPGILNNSLTFSYSEDNLLMRDDCSQLFQCICDRFDVYNIYLRAQIGENLLKVLDQNLDCYVAYGVILSFASLGIQTNKYVLFPNVEKILLKIQDESNYPGPERHLVFDALLKVVGNGLYRDLFLMYVHNNLQLNASTLRVYSQIINALGVDMKKFCYDSDDSYMFI</sequence>
<comment type="subcellular location">
    <subcellularLocation>
        <location evidence="1">Nucleus</location>
    </subcellularLocation>
</comment>
<proteinExistence type="inferred from homology"/>
<dbReference type="InterPro" id="IPR037796">
    <property type="entry name" value="TAF6"/>
</dbReference>
<evidence type="ECO:0000256" key="5">
    <source>
        <dbReference type="ARBA" id="ARBA00023242"/>
    </source>
</evidence>
<evidence type="ECO:0000256" key="2">
    <source>
        <dbReference type="ARBA" id="ARBA00007688"/>
    </source>
</evidence>
<evidence type="ECO:0000256" key="3">
    <source>
        <dbReference type="ARBA" id="ARBA00023015"/>
    </source>
</evidence>
<dbReference type="Pfam" id="PF07571">
    <property type="entry name" value="TAF6_C"/>
    <property type="match status" value="1"/>
</dbReference>
<evidence type="ECO:0000259" key="7">
    <source>
        <dbReference type="SMART" id="SM00803"/>
    </source>
</evidence>
<dbReference type="InterPro" id="IPR011442">
    <property type="entry name" value="TAF6_C"/>
</dbReference>
<name>A0ABR2KC31_9EUKA</name>
<reference evidence="8 9" key="1">
    <citation type="submission" date="2024-04" db="EMBL/GenBank/DDBJ databases">
        <title>Tritrichomonas musculus Genome.</title>
        <authorList>
            <person name="Alves-Ferreira E."/>
            <person name="Grigg M."/>
            <person name="Lorenzi H."/>
            <person name="Galac M."/>
        </authorList>
    </citation>
    <scope>NUCLEOTIDE SEQUENCE [LARGE SCALE GENOMIC DNA]</scope>
    <source>
        <strain evidence="8 9">EAF2021</strain>
    </source>
</reference>
<organism evidence="8 9">
    <name type="scientific">Tritrichomonas musculus</name>
    <dbReference type="NCBI Taxonomy" id="1915356"/>
    <lineage>
        <taxon>Eukaryota</taxon>
        <taxon>Metamonada</taxon>
        <taxon>Parabasalia</taxon>
        <taxon>Tritrichomonadida</taxon>
        <taxon>Tritrichomonadidae</taxon>
        <taxon>Tritrichomonas</taxon>
    </lineage>
</organism>
<feature type="compositionally biased region" description="Basic residues" evidence="6">
    <location>
        <begin position="144"/>
        <end position="156"/>
    </location>
</feature>
<evidence type="ECO:0000313" key="8">
    <source>
        <dbReference type="EMBL" id="KAK8888686.1"/>
    </source>
</evidence>
<dbReference type="InterPro" id="IPR046344">
    <property type="entry name" value="TAF6_C_sf"/>
</dbReference>
<evidence type="ECO:0000256" key="4">
    <source>
        <dbReference type="ARBA" id="ARBA00023163"/>
    </source>
</evidence>